<reference evidence="3" key="1">
    <citation type="submission" date="2022-08" db="EMBL/GenBank/DDBJ databases">
        <authorList>
            <person name="Zhang D."/>
        </authorList>
    </citation>
    <scope>NUCLEOTIDE SEQUENCE</scope>
    <source>
        <strain evidence="3">XJ19-11</strain>
    </source>
</reference>
<dbReference type="InterPro" id="IPR036721">
    <property type="entry name" value="RCK_C_sf"/>
</dbReference>
<dbReference type="AlphaFoldDB" id="A0A9X2P6E3"/>
<dbReference type="SUPFAM" id="SSF51735">
    <property type="entry name" value="NAD(P)-binding Rossmann-fold domains"/>
    <property type="match status" value="1"/>
</dbReference>
<proteinExistence type="predicted"/>
<accession>A0A9X2P6E3</accession>
<organism evidence="3 4">
    <name type="scientific">Aquiflexum gelatinilyticum</name>
    <dbReference type="NCBI Taxonomy" id="2961943"/>
    <lineage>
        <taxon>Bacteria</taxon>
        <taxon>Pseudomonadati</taxon>
        <taxon>Bacteroidota</taxon>
        <taxon>Cytophagia</taxon>
        <taxon>Cytophagales</taxon>
        <taxon>Cyclobacteriaceae</taxon>
        <taxon>Aquiflexum</taxon>
    </lineage>
</organism>
<evidence type="ECO:0000259" key="1">
    <source>
        <dbReference type="Pfam" id="PF02080"/>
    </source>
</evidence>
<keyword evidence="4" id="KW-1185">Reference proteome</keyword>
<dbReference type="Pfam" id="PF02254">
    <property type="entry name" value="TrkA_N"/>
    <property type="match status" value="1"/>
</dbReference>
<evidence type="ECO:0000259" key="2">
    <source>
        <dbReference type="Pfam" id="PF02254"/>
    </source>
</evidence>
<evidence type="ECO:0000313" key="3">
    <source>
        <dbReference type="EMBL" id="MCR9016883.1"/>
    </source>
</evidence>
<sequence>MKYIIVGLGNFGGYLATRLTNLGHEVIGIDTRESKIEFFKDSITHVIMMDATDAQALKTLPLKDADVVIVAIGEDFGASIMVTALFKQLKVKRLISRSINKVHETVINAIGVDEIIHPEEDSAERMAKKLQMKDVLDSLDVSEDYNIIEVKTPARYVGLTVAETEIRQNYNINILTIIKMEEKANIFGNKTKVKKVQGVLTGNTKIEEGDILLLFGHIKDLRTVLSMD</sequence>
<dbReference type="Pfam" id="PF02080">
    <property type="entry name" value="TrkA_C"/>
    <property type="match status" value="1"/>
</dbReference>
<gene>
    <name evidence="3" type="ORF">NU887_17755</name>
</gene>
<comment type="caution">
    <text evidence="3">The sequence shown here is derived from an EMBL/GenBank/DDBJ whole genome shotgun (WGS) entry which is preliminary data.</text>
</comment>
<feature type="domain" description="RCK C-terminal" evidence="1">
    <location>
        <begin position="148"/>
        <end position="225"/>
    </location>
</feature>
<evidence type="ECO:0000313" key="4">
    <source>
        <dbReference type="Proteomes" id="UP001142175"/>
    </source>
</evidence>
<dbReference type="PANTHER" id="PTHR43833:SF7">
    <property type="entry name" value="KTR SYSTEM POTASSIUM UPTAKE PROTEIN C"/>
    <property type="match status" value="1"/>
</dbReference>
<dbReference type="InterPro" id="IPR003148">
    <property type="entry name" value="RCK_N"/>
</dbReference>
<dbReference type="RefSeq" id="WP_258424730.1">
    <property type="nucleotide sequence ID" value="NZ_JANSUY010000021.1"/>
</dbReference>
<feature type="domain" description="RCK N-terminal" evidence="2">
    <location>
        <begin position="3"/>
        <end position="118"/>
    </location>
</feature>
<dbReference type="PANTHER" id="PTHR43833">
    <property type="entry name" value="POTASSIUM CHANNEL PROTEIN 2-RELATED-RELATED"/>
    <property type="match status" value="1"/>
</dbReference>
<dbReference type="Gene3D" id="3.30.70.1450">
    <property type="entry name" value="Regulator of K+ conductance, C-terminal domain"/>
    <property type="match status" value="1"/>
</dbReference>
<name>A0A9X2P6E3_9BACT</name>
<protein>
    <submittedName>
        <fullName evidence="3">TrkA family potassium uptake protein</fullName>
    </submittedName>
</protein>
<dbReference type="InterPro" id="IPR050721">
    <property type="entry name" value="Trk_Ktr_HKT_K-transport"/>
</dbReference>
<dbReference type="EMBL" id="JANSUY010000021">
    <property type="protein sequence ID" value="MCR9016883.1"/>
    <property type="molecule type" value="Genomic_DNA"/>
</dbReference>
<dbReference type="Proteomes" id="UP001142175">
    <property type="component" value="Unassembled WGS sequence"/>
</dbReference>
<dbReference type="InterPro" id="IPR036291">
    <property type="entry name" value="NAD(P)-bd_dom_sf"/>
</dbReference>
<dbReference type="Gene3D" id="3.40.50.720">
    <property type="entry name" value="NAD(P)-binding Rossmann-like Domain"/>
    <property type="match status" value="1"/>
</dbReference>
<dbReference type="GO" id="GO:0008324">
    <property type="term" value="F:monoatomic cation transmembrane transporter activity"/>
    <property type="evidence" value="ECO:0007669"/>
    <property type="project" value="InterPro"/>
</dbReference>
<dbReference type="GO" id="GO:0006813">
    <property type="term" value="P:potassium ion transport"/>
    <property type="evidence" value="ECO:0007669"/>
    <property type="project" value="InterPro"/>
</dbReference>
<dbReference type="InterPro" id="IPR006037">
    <property type="entry name" value="RCK_C"/>
</dbReference>
<dbReference type="SUPFAM" id="SSF116726">
    <property type="entry name" value="TrkA C-terminal domain-like"/>
    <property type="match status" value="1"/>
</dbReference>